<proteinExistence type="predicted"/>
<evidence type="ECO:0000313" key="2">
    <source>
        <dbReference type="Proteomes" id="UP001370490"/>
    </source>
</evidence>
<protein>
    <submittedName>
        <fullName evidence="1">Basic secretory protein</fullName>
    </submittedName>
</protein>
<comment type="caution">
    <text evidence="1">The sequence shown here is derived from an EMBL/GenBank/DDBJ whole genome shotgun (WGS) entry which is preliminary data.</text>
</comment>
<name>A0AAN8YZK0_9MAGN</name>
<dbReference type="InterPro" id="IPR007541">
    <property type="entry name" value="Uncharacterised_BSP"/>
</dbReference>
<dbReference type="EMBL" id="JBAMMX010000022">
    <property type="protein sequence ID" value="KAK6917985.1"/>
    <property type="molecule type" value="Genomic_DNA"/>
</dbReference>
<accession>A0AAN8YZK0</accession>
<sequence>MEDDHLLQPLLPPSTTTTTISCKPVCENKTLHVNPKVSNCDIIIRSTFLLFICVISLWANYEASKGFKVTIINGASKHTLAGRRFNLFYVSNDKTTRIVLKTSKYAQSILYPNNLQSKKQVDGVTIWLANQNLTHSITVESIKKHEFILSISPSIMEEKNFDHAMADAIQRGMARVWLFDGEGDAPTRVIDGIVEYIATSASGGGFSSTSSGEEVFEDCDKVRWEGLDTMSVAHLLHYCETINNGYIQRLNQGMRFRWGNDPTAEDDLNLPRDPNVV</sequence>
<dbReference type="AlphaFoldDB" id="A0AAN8YZK0"/>
<keyword evidence="2" id="KW-1185">Reference proteome</keyword>
<dbReference type="Pfam" id="PF04450">
    <property type="entry name" value="BSP"/>
    <property type="match status" value="1"/>
</dbReference>
<evidence type="ECO:0000313" key="1">
    <source>
        <dbReference type="EMBL" id="KAK6917985.1"/>
    </source>
</evidence>
<dbReference type="PANTHER" id="PTHR33321">
    <property type="match status" value="1"/>
</dbReference>
<organism evidence="1 2">
    <name type="scientific">Dillenia turbinata</name>
    <dbReference type="NCBI Taxonomy" id="194707"/>
    <lineage>
        <taxon>Eukaryota</taxon>
        <taxon>Viridiplantae</taxon>
        <taxon>Streptophyta</taxon>
        <taxon>Embryophyta</taxon>
        <taxon>Tracheophyta</taxon>
        <taxon>Spermatophyta</taxon>
        <taxon>Magnoliopsida</taxon>
        <taxon>eudicotyledons</taxon>
        <taxon>Gunneridae</taxon>
        <taxon>Pentapetalae</taxon>
        <taxon>Dilleniales</taxon>
        <taxon>Dilleniaceae</taxon>
        <taxon>Dillenia</taxon>
    </lineage>
</organism>
<gene>
    <name evidence="1" type="ORF">RJ641_016407</name>
</gene>
<reference evidence="1 2" key="1">
    <citation type="submission" date="2023-12" db="EMBL/GenBank/DDBJ databases">
        <title>A high-quality genome assembly for Dillenia turbinata (Dilleniales).</title>
        <authorList>
            <person name="Chanderbali A."/>
        </authorList>
    </citation>
    <scope>NUCLEOTIDE SEQUENCE [LARGE SCALE GENOMIC DNA]</scope>
    <source>
        <strain evidence="1">LSX21</strain>
        <tissue evidence="1">Leaf</tissue>
    </source>
</reference>
<dbReference type="Proteomes" id="UP001370490">
    <property type="component" value="Unassembled WGS sequence"/>
</dbReference>
<dbReference type="PANTHER" id="PTHR33321:SF3">
    <property type="entry name" value="OS05G0582000 PROTEIN"/>
    <property type="match status" value="1"/>
</dbReference>